<dbReference type="OrthoDB" id="2789996at2759"/>
<dbReference type="Proteomes" id="UP000230002">
    <property type="component" value="Unassembled WGS sequence"/>
</dbReference>
<gene>
    <name evidence="1" type="ORF">GSI_04235</name>
</gene>
<protein>
    <submittedName>
        <fullName evidence="1">Uncharacterized protein</fullName>
    </submittedName>
</protein>
<dbReference type="EMBL" id="AYKW01000007">
    <property type="protein sequence ID" value="PIL33612.1"/>
    <property type="molecule type" value="Genomic_DNA"/>
</dbReference>
<sequence length="153" mass="15694">MVQTFILTRTFAISALAVGAFPITYAAPIQRPEIVVHQMRGNYPRGCRLMGCLYALPTGTDTATTETTTSTPSSDDSLGVIDLLISALTSARNSLASTSSTATSATVDAVVEPASSSVEDLIESLASAAEASVVPAVEVTPVESEAASLDAIV</sequence>
<name>A0A2G8SIM1_9APHY</name>
<evidence type="ECO:0000313" key="1">
    <source>
        <dbReference type="EMBL" id="PIL33612.1"/>
    </source>
</evidence>
<dbReference type="AlphaFoldDB" id="A0A2G8SIM1"/>
<reference evidence="1 2" key="1">
    <citation type="journal article" date="2015" name="Sci. Rep.">
        <title>Chromosome-level genome map provides insights into diverse defense mechanisms in the medicinal fungus Ganoderma sinense.</title>
        <authorList>
            <person name="Zhu Y."/>
            <person name="Xu J."/>
            <person name="Sun C."/>
            <person name="Zhou S."/>
            <person name="Xu H."/>
            <person name="Nelson D.R."/>
            <person name="Qian J."/>
            <person name="Song J."/>
            <person name="Luo H."/>
            <person name="Xiang L."/>
            <person name="Li Y."/>
            <person name="Xu Z."/>
            <person name="Ji A."/>
            <person name="Wang L."/>
            <person name="Lu S."/>
            <person name="Hayward A."/>
            <person name="Sun W."/>
            <person name="Li X."/>
            <person name="Schwartz D.C."/>
            <person name="Wang Y."/>
            <person name="Chen S."/>
        </authorList>
    </citation>
    <scope>NUCLEOTIDE SEQUENCE [LARGE SCALE GENOMIC DNA]</scope>
    <source>
        <strain evidence="1 2">ZZ0214-1</strain>
    </source>
</reference>
<evidence type="ECO:0000313" key="2">
    <source>
        <dbReference type="Proteomes" id="UP000230002"/>
    </source>
</evidence>
<organism evidence="1 2">
    <name type="scientific">Ganoderma sinense ZZ0214-1</name>
    <dbReference type="NCBI Taxonomy" id="1077348"/>
    <lineage>
        <taxon>Eukaryota</taxon>
        <taxon>Fungi</taxon>
        <taxon>Dikarya</taxon>
        <taxon>Basidiomycota</taxon>
        <taxon>Agaricomycotina</taxon>
        <taxon>Agaricomycetes</taxon>
        <taxon>Polyporales</taxon>
        <taxon>Polyporaceae</taxon>
        <taxon>Ganoderma</taxon>
    </lineage>
</organism>
<keyword evidence="2" id="KW-1185">Reference proteome</keyword>
<accession>A0A2G8SIM1</accession>
<proteinExistence type="predicted"/>
<comment type="caution">
    <text evidence="1">The sequence shown here is derived from an EMBL/GenBank/DDBJ whole genome shotgun (WGS) entry which is preliminary data.</text>
</comment>